<evidence type="ECO:0000313" key="1">
    <source>
        <dbReference type="EMBL" id="CEG09259.1"/>
    </source>
</evidence>
<accession>A0A090MU84</accession>
<dbReference type="AlphaFoldDB" id="A0A090MU84"/>
<dbReference type="EMBL" id="CCAZ020000002">
    <property type="protein sequence ID" value="CEG09259.1"/>
    <property type="molecule type" value="Genomic_DNA"/>
</dbReference>
<evidence type="ECO:0000313" key="2">
    <source>
        <dbReference type="Proteomes" id="UP000035762"/>
    </source>
</evidence>
<name>A0A090MU84_AFIFE</name>
<reference evidence="1 2" key="1">
    <citation type="journal article" date="2014" name="Genome Announc.">
        <title>Genome Sequence of Afipia felis Strain 76713, Isolated in Hospital Water Using an Amoeba Co-Culture Procedure.</title>
        <authorList>
            <person name="Benamar S."/>
            <person name="La Scola B."/>
            <person name="Croce O."/>
        </authorList>
    </citation>
    <scope>NUCLEOTIDE SEQUENCE [LARGE SCALE GENOMIC DNA]</scope>
    <source>
        <strain evidence="1 2">76713</strain>
    </source>
</reference>
<gene>
    <name evidence="1" type="ORF">BN961_02683</name>
</gene>
<keyword evidence="2" id="KW-1185">Reference proteome</keyword>
<dbReference type="Proteomes" id="UP000035762">
    <property type="component" value="Unassembled WGS sequence"/>
</dbReference>
<organism evidence="1 2">
    <name type="scientific">Afipia felis</name>
    <name type="common">Cat scratch disease bacillus</name>
    <dbReference type="NCBI Taxonomy" id="1035"/>
    <lineage>
        <taxon>Bacteria</taxon>
        <taxon>Pseudomonadati</taxon>
        <taxon>Pseudomonadota</taxon>
        <taxon>Alphaproteobacteria</taxon>
        <taxon>Hyphomicrobiales</taxon>
        <taxon>Nitrobacteraceae</taxon>
        <taxon>Afipia</taxon>
    </lineage>
</organism>
<proteinExistence type="predicted"/>
<protein>
    <submittedName>
        <fullName evidence="1">Uncharacterized protein</fullName>
    </submittedName>
</protein>
<comment type="caution">
    <text evidence="1">The sequence shown here is derived from an EMBL/GenBank/DDBJ whole genome shotgun (WGS) entry which is preliminary data.</text>
</comment>
<sequence length="79" mass="8362">MPWPPSLPSAFCQEKVVTSSLAQSSFCANAAEVASQIVRPSRSAAIQSAFGTRTPEVVPFQVKTMSEFLSALARSGMSP</sequence>